<dbReference type="OrthoDB" id="5565328at2759"/>
<keyword evidence="2" id="KW-1185">Reference proteome</keyword>
<evidence type="ECO:0000313" key="2">
    <source>
        <dbReference type="Proteomes" id="UP000268093"/>
    </source>
</evidence>
<dbReference type="Proteomes" id="UP000268093">
    <property type="component" value="Unassembled WGS sequence"/>
</dbReference>
<sequence>MCADQTMPIVTIPRFLTKLTILTLIRYTSMLLDIPSHSALPQILLAEKVIPLICLLQLKRTGIGSLLLTQAYMFVSPALPPISKIEGVTELRFRMVDLRCDILQISASFKAARNLVKRVIDEALAYVIFCVKVDGNSGARIVIY</sequence>
<protein>
    <submittedName>
        <fullName evidence="1">Uncharacterized protein</fullName>
    </submittedName>
</protein>
<reference evidence="1 2" key="1">
    <citation type="journal article" date="2018" name="New Phytol.">
        <title>Phylogenomics of Endogonaceae and evolution of mycorrhizas within Mucoromycota.</title>
        <authorList>
            <person name="Chang Y."/>
            <person name="Desiro A."/>
            <person name="Na H."/>
            <person name="Sandor L."/>
            <person name="Lipzen A."/>
            <person name="Clum A."/>
            <person name="Barry K."/>
            <person name="Grigoriev I.V."/>
            <person name="Martin F.M."/>
            <person name="Stajich J.E."/>
            <person name="Smith M.E."/>
            <person name="Bonito G."/>
            <person name="Spatafora J.W."/>
        </authorList>
    </citation>
    <scope>NUCLEOTIDE SEQUENCE [LARGE SCALE GENOMIC DNA]</scope>
    <source>
        <strain evidence="1 2">GMNB39</strain>
    </source>
</reference>
<name>A0A433DLJ2_9FUNG</name>
<proteinExistence type="predicted"/>
<organism evidence="1 2">
    <name type="scientific">Jimgerdemannia flammicorona</name>
    <dbReference type="NCBI Taxonomy" id="994334"/>
    <lineage>
        <taxon>Eukaryota</taxon>
        <taxon>Fungi</taxon>
        <taxon>Fungi incertae sedis</taxon>
        <taxon>Mucoromycota</taxon>
        <taxon>Mucoromycotina</taxon>
        <taxon>Endogonomycetes</taxon>
        <taxon>Endogonales</taxon>
        <taxon>Endogonaceae</taxon>
        <taxon>Jimgerdemannia</taxon>
    </lineage>
</organism>
<dbReference type="AlphaFoldDB" id="A0A433DLJ2"/>
<accession>A0A433DLJ2</accession>
<gene>
    <name evidence="1" type="ORF">BC936DRAFT_146311</name>
</gene>
<dbReference type="EMBL" id="RBNI01000514">
    <property type="protein sequence ID" value="RUP51732.1"/>
    <property type="molecule type" value="Genomic_DNA"/>
</dbReference>
<comment type="caution">
    <text evidence="1">The sequence shown here is derived from an EMBL/GenBank/DDBJ whole genome shotgun (WGS) entry which is preliminary data.</text>
</comment>
<evidence type="ECO:0000313" key="1">
    <source>
        <dbReference type="EMBL" id="RUP51732.1"/>
    </source>
</evidence>